<evidence type="ECO:0000256" key="1">
    <source>
        <dbReference type="SAM" id="Phobius"/>
    </source>
</evidence>
<keyword evidence="1" id="KW-1133">Transmembrane helix</keyword>
<sequence>MTLAFFGLGYSLNLSIVFGGIASICGYCLGSWWQLDQVPSSSEKSPFEPLEKGVTKILLKTKLIDPNSKTSQRPTHALSVFEWIFRKNKAPRSRR</sequence>
<keyword evidence="3" id="KW-1185">Reference proteome</keyword>
<proteinExistence type="predicted"/>
<gene>
    <name evidence="2" type="ORF">M595_1677</name>
</gene>
<accession>U7QPU6</accession>
<feature type="transmembrane region" description="Helical" evidence="1">
    <location>
        <begin position="12"/>
        <end position="33"/>
    </location>
</feature>
<dbReference type="EMBL" id="AUZM01000011">
    <property type="protein sequence ID" value="ERT08416.1"/>
    <property type="molecule type" value="Genomic_DNA"/>
</dbReference>
<organism evidence="2 3">
    <name type="scientific">Lyngbya aestuarii BL J</name>
    <dbReference type="NCBI Taxonomy" id="1348334"/>
    <lineage>
        <taxon>Bacteria</taxon>
        <taxon>Bacillati</taxon>
        <taxon>Cyanobacteriota</taxon>
        <taxon>Cyanophyceae</taxon>
        <taxon>Oscillatoriophycideae</taxon>
        <taxon>Oscillatoriales</taxon>
        <taxon>Microcoleaceae</taxon>
        <taxon>Lyngbya</taxon>
    </lineage>
</organism>
<name>U7QPU6_9CYAN</name>
<evidence type="ECO:0000313" key="2">
    <source>
        <dbReference type="EMBL" id="ERT08416.1"/>
    </source>
</evidence>
<reference evidence="2 3" key="1">
    <citation type="journal article" date="2013" name="Front. Microbiol.">
        <title>Comparative genomic analyses of the cyanobacterium, Lyngbya aestuarii BL J, a powerful hydrogen producer.</title>
        <authorList>
            <person name="Kothari A."/>
            <person name="Vaughn M."/>
            <person name="Garcia-Pichel F."/>
        </authorList>
    </citation>
    <scope>NUCLEOTIDE SEQUENCE [LARGE SCALE GENOMIC DNA]</scope>
    <source>
        <strain evidence="2 3">BL J</strain>
    </source>
</reference>
<protein>
    <submittedName>
        <fullName evidence="2">Uncharacterized protein</fullName>
    </submittedName>
</protein>
<evidence type="ECO:0000313" key="3">
    <source>
        <dbReference type="Proteomes" id="UP000017127"/>
    </source>
</evidence>
<dbReference type="Proteomes" id="UP000017127">
    <property type="component" value="Unassembled WGS sequence"/>
</dbReference>
<keyword evidence="1" id="KW-0812">Transmembrane</keyword>
<dbReference type="AlphaFoldDB" id="U7QPU6"/>
<comment type="caution">
    <text evidence="2">The sequence shown here is derived from an EMBL/GenBank/DDBJ whole genome shotgun (WGS) entry which is preliminary data.</text>
</comment>
<keyword evidence="1" id="KW-0472">Membrane</keyword>